<evidence type="ECO:0000256" key="3">
    <source>
        <dbReference type="ARBA" id="ARBA00037926"/>
    </source>
</evidence>
<organism evidence="15">
    <name type="scientific">Cuerna arida</name>
    <dbReference type="NCBI Taxonomy" id="1464854"/>
    <lineage>
        <taxon>Eukaryota</taxon>
        <taxon>Metazoa</taxon>
        <taxon>Ecdysozoa</taxon>
        <taxon>Arthropoda</taxon>
        <taxon>Hexapoda</taxon>
        <taxon>Insecta</taxon>
        <taxon>Pterygota</taxon>
        <taxon>Neoptera</taxon>
        <taxon>Paraneoptera</taxon>
        <taxon>Hemiptera</taxon>
        <taxon>Auchenorrhyncha</taxon>
        <taxon>Membracoidea</taxon>
        <taxon>Cicadellidae</taxon>
        <taxon>Cicadellinae</taxon>
        <taxon>Proconiini</taxon>
        <taxon>Cuerna</taxon>
    </lineage>
</organism>
<evidence type="ECO:0000313" key="15">
    <source>
        <dbReference type="EMBL" id="JAS51700.1"/>
    </source>
</evidence>
<dbReference type="EC" id="2.3.1.87" evidence="5"/>
<comment type="pathway">
    <text evidence="3">Aromatic compound metabolism; melatonin biosynthesis; melatonin from serotonin: step 1/2.</text>
</comment>
<evidence type="ECO:0000256" key="11">
    <source>
        <dbReference type="ARBA" id="ARBA00052178"/>
    </source>
</evidence>
<proteinExistence type="inferred from homology"/>
<evidence type="ECO:0000256" key="13">
    <source>
        <dbReference type="ARBA" id="ARBA00052491"/>
    </source>
</evidence>
<sequence>PPQPAITMESPITLKSNYWQTRVSECADPLASMTSNSTPLGYSIVPITNRDSDRILDLLRRFFFRDEPLNVCVGLLDNAQDTCEELEQYCMQSIGDGVSLMAVSPNGNILGVCINGILTRDQKSSENKNEEDECSNPKFRKILKLLSKVYRESNVFKQFPEVDKLLDIRVVSVDDACRGQGIAKALIDKTKNLARELGIPLVRVDCTSHFSAKAVARLGFDCVYTLPYSEHLDSDGYPVFTPELPHTCVKTYVHLVDLDGSQ</sequence>
<evidence type="ECO:0000256" key="10">
    <source>
        <dbReference type="ARBA" id="ARBA00051823"/>
    </source>
</evidence>
<evidence type="ECO:0000256" key="12">
    <source>
        <dbReference type="ARBA" id="ARBA00052335"/>
    </source>
</evidence>
<dbReference type="Gene3D" id="3.40.630.30">
    <property type="match status" value="1"/>
</dbReference>
<keyword evidence="1" id="KW-0808">Transferase</keyword>
<dbReference type="AlphaFoldDB" id="A0A1B6FNE4"/>
<comment type="catalytic activity">
    <reaction evidence="10">
        <text>serotonin + (9Z)-octadecenoyl-CoA = N-(9Z-octadecenoyl)-serotonin + CoA + H(+)</text>
        <dbReference type="Rhea" id="RHEA:51392"/>
        <dbReference type="ChEBI" id="CHEBI:15378"/>
        <dbReference type="ChEBI" id="CHEBI:57287"/>
        <dbReference type="ChEBI" id="CHEBI:57387"/>
        <dbReference type="ChEBI" id="CHEBI:134064"/>
        <dbReference type="ChEBI" id="CHEBI:350546"/>
    </reaction>
    <physiologicalReaction direction="left-to-right" evidence="10">
        <dbReference type="Rhea" id="RHEA:51393"/>
    </physiologicalReaction>
</comment>
<name>A0A1B6FNE4_9HEMI</name>
<evidence type="ECO:0000256" key="6">
    <source>
        <dbReference type="ARBA" id="ARBA00050189"/>
    </source>
</evidence>
<comment type="catalytic activity">
    <reaction evidence="7">
        <text>serotonin + octadecanoyl-CoA = N-octadecanoyl-serotonin + CoA + H(+)</text>
        <dbReference type="Rhea" id="RHEA:51400"/>
        <dbReference type="ChEBI" id="CHEBI:15378"/>
        <dbReference type="ChEBI" id="CHEBI:57287"/>
        <dbReference type="ChEBI" id="CHEBI:57394"/>
        <dbReference type="ChEBI" id="CHEBI:134065"/>
        <dbReference type="ChEBI" id="CHEBI:350546"/>
    </reaction>
    <physiologicalReaction direction="left-to-right" evidence="7">
        <dbReference type="Rhea" id="RHEA:51401"/>
    </physiologicalReaction>
</comment>
<dbReference type="Pfam" id="PF00583">
    <property type="entry name" value="Acetyltransf_1"/>
    <property type="match status" value="1"/>
</dbReference>
<dbReference type="FunFam" id="3.40.630.30:FF:000046">
    <property type="entry name" value="Dopamine N-acetyltransferase"/>
    <property type="match status" value="1"/>
</dbReference>
<comment type="similarity">
    <text evidence="4">Belongs to the acetyltransferase family. AANAT subfamily.</text>
</comment>
<evidence type="ECO:0000256" key="5">
    <source>
        <dbReference type="ARBA" id="ARBA00039114"/>
    </source>
</evidence>
<dbReference type="InterPro" id="IPR000182">
    <property type="entry name" value="GNAT_dom"/>
</dbReference>
<evidence type="ECO:0000256" key="1">
    <source>
        <dbReference type="ARBA" id="ARBA00022679"/>
    </source>
</evidence>
<accession>A0A1B6FNE4</accession>
<evidence type="ECO:0000256" key="8">
    <source>
        <dbReference type="ARBA" id="ARBA00051284"/>
    </source>
</evidence>
<dbReference type="EMBL" id="GECZ01018069">
    <property type="protein sequence ID" value="JAS51700.1"/>
    <property type="molecule type" value="Transcribed_RNA"/>
</dbReference>
<comment type="catalytic activity">
    <reaction evidence="8">
        <text>serotonin + (5Z,8Z,11Z,14Z)-eicosatetraenoyl-CoA = N-[(5Z,8Z,11Z,14Z)-eicosatetraenoyl]-serotonin + CoA + H(+)</text>
        <dbReference type="Rhea" id="RHEA:51396"/>
        <dbReference type="ChEBI" id="CHEBI:15378"/>
        <dbReference type="ChEBI" id="CHEBI:57287"/>
        <dbReference type="ChEBI" id="CHEBI:57368"/>
        <dbReference type="ChEBI" id="CHEBI:132255"/>
        <dbReference type="ChEBI" id="CHEBI:350546"/>
    </reaction>
    <physiologicalReaction direction="left-to-right" evidence="8">
        <dbReference type="Rhea" id="RHEA:51397"/>
    </physiologicalReaction>
</comment>
<evidence type="ECO:0000259" key="14">
    <source>
        <dbReference type="Pfam" id="PF00583"/>
    </source>
</evidence>
<protein>
    <recommendedName>
        <fullName evidence="5">aralkylamine N-acetyltransferase</fullName>
        <ecNumber evidence="5">2.3.1.87</ecNumber>
    </recommendedName>
</protein>
<comment type="catalytic activity">
    <reaction evidence="13">
        <text>serotonin + acetyl-CoA = N-acetylserotonin + CoA + H(+)</text>
        <dbReference type="Rhea" id="RHEA:25217"/>
        <dbReference type="ChEBI" id="CHEBI:15378"/>
        <dbReference type="ChEBI" id="CHEBI:17697"/>
        <dbReference type="ChEBI" id="CHEBI:57287"/>
        <dbReference type="ChEBI" id="CHEBI:57288"/>
        <dbReference type="ChEBI" id="CHEBI:350546"/>
        <dbReference type="EC" id="2.3.1.87"/>
    </reaction>
    <physiologicalReaction direction="left-to-right" evidence="13">
        <dbReference type="Rhea" id="RHEA:25218"/>
    </physiologicalReaction>
</comment>
<dbReference type="GO" id="GO:0004059">
    <property type="term" value="F:aralkylamine N-acetyltransferase activity"/>
    <property type="evidence" value="ECO:0007669"/>
    <property type="project" value="UniProtKB-EC"/>
</dbReference>
<comment type="catalytic activity">
    <reaction evidence="11">
        <text>serotonin + hexadecanoyl-CoA = N-hexadecanoyl-serotonin + CoA + H(+)</text>
        <dbReference type="Rhea" id="RHEA:51384"/>
        <dbReference type="ChEBI" id="CHEBI:15378"/>
        <dbReference type="ChEBI" id="CHEBI:57287"/>
        <dbReference type="ChEBI" id="CHEBI:57379"/>
        <dbReference type="ChEBI" id="CHEBI:134059"/>
        <dbReference type="ChEBI" id="CHEBI:350546"/>
    </reaction>
    <physiologicalReaction direction="left-to-right" evidence="11">
        <dbReference type="Rhea" id="RHEA:51385"/>
    </physiologicalReaction>
</comment>
<dbReference type="PANTHER" id="PTHR20905:SF1">
    <property type="entry name" value="AT07410P-RELATED"/>
    <property type="match status" value="1"/>
</dbReference>
<evidence type="ECO:0000256" key="9">
    <source>
        <dbReference type="ARBA" id="ARBA00051711"/>
    </source>
</evidence>
<evidence type="ECO:0000256" key="4">
    <source>
        <dbReference type="ARBA" id="ARBA00038182"/>
    </source>
</evidence>
<comment type="catalytic activity">
    <reaction evidence="9">
        <text>dopamine + acetyl-CoA = N-acetyldopamine + CoA + H(+)</text>
        <dbReference type="Rhea" id="RHEA:51388"/>
        <dbReference type="ChEBI" id="CHEBI:15378"/>
        <dbReference type="ChEBI" id="CHEBI:57287"/>
        <dbReference type="ChEBI" id="CHEBI:57288"/>
        <dbReference type="ChEBI" id="CHEBI:59905"/>
        <dbReference type="ChEBI" id="CHEBI:125678"/>
    </reaction>
    <physiologicalReaction direction="left-to-right" evidence="9">
        <dbReference type="Rhea" id="RHEA:51389"/>
    </physiologicalReaction>
</comment>
<comment type="catalytic activity">
    <reaction evidence="6">
        <text>dopamine + (9Z)-octadecenoyl-CoA = N-(9Z-octadecanoyl)-dopamine + CoA + H(+)</text>
        <dbReference type="Rhea" id="RHEA:51380"/>
        <dbReference type="ChEBI" id="CHEBI:15378"/>
        <dbReference type="ChEBI" id="CHEBI:31883"/>
        <dbReference type="ChEBI" id="CHEBI:57287"/>
        <dbReference type="ChEBI" id="CHEBI:57387"/>
        <dbReference type="ChEBI" id="CHEBI:59905"/>
    </reaction>
    <physiologicalReaction direction="left-to-right" evidence="6">
        <dbReference type="Rhea" id="RHEA:51381"/>
    </physiologicalReaction>
</comment>
<evidence type="ECO:0000256" key="7">
    <source>
        <dbReference type="ARBA" id="ARBA00050849"/>
    </source>
</evidence>
<gene>
    <name evidence="15" type="ORF">g.33083</name>
</gene>
<reference evidence="15" key="1">
    <citation type="submission" date="2015-11" db="EMBL/GenBank/DDBJ databases">
        <title>De novo transcriptome assembly of four potential Pierce s Disease insect vectors from Arizona vineyards.</title>
        <authorList>
            <person name="Tassone E.E."/>
        </authorList>
    </citation>
    <scope>NUCLEOTIDE SEQUENCE</scope>
</reference>
<dbReference type="CDD" id="cd04301">
    <property type="entry name" value="NAT_SF"/>
    <property type="match status" value="1"/>
</dbReference>
<evidence type="ECO:0000256" key="2">
    <source>
        <dbReference type="ARBA" id="ARBA00023315"/>
    </source>
</evidence>
<keyword evidence="2" id="KW-0012">Acyltransferase</keyword>
<dbReference type="SUPFAM" id="SSF55729">
    <property type="entry name" value="Acyl-CoA N-acyltransferases (Nat)"/>
    <property type="match status" value="1"/>
</dbReference>
<dbReference type="PANTHER" id="PTHR20905">
    <property type="entry name" value="N-ACETYLTRANSFERASE-RELATED"/>
    <property type="match status" value="1"/>
</dbReference>
<comment type="catalytic activity">
    <reaction evidence="12">
        <text>dopamine + hexadecanoyl-CoA = N-hexadecanoyl-dopamine + CoA + H(+)</text>
        <dbReference type="Rhea" id="RHEA:51376"/>
        <dbReference type="ChEBI" id="CHEBI:15378"/>
        <dbReference type="ChEBI" id="CHEBI:57287"/>
        <dbReference type="ChEBI" id="CHEBI:57379"/>
        <dbReference type="ChEBI" id="CHEBI:59905"/>
        <dbReference type="ChEBI" id="CHEBI:134058"/>
    </reaction>
    <physiologicalReaction direction="left-to-right" evidence="12">
        <dbReference type="Rhea" id="RHEA:51377"/>
    </physiologicalReaction>
</comment>
<feature type="domain" description="N-acetyltransferase" evidence="14">
    <location>
        <begin position="164"/>
        <end position="220"/>
    </location>
</feature>
<feature type="non-terminal residue" evidence="15">
    <location>
        <position position="1"/>
    </location>
</feature>
<dbReference type="InterPro" id="IPR016181">
    <property type="entry name" value="Acyl_CoA_acyltransferase"/>
</dbReference>